<sequence>MTEPKLIYPRTGDTHTIYLKHVITRPNIEVGDYTMYHDPEGTPEDFQYKNVLYQYPINHDRLIIGKFCSIASGAKFLFNSANHRLDALSTYPFPLFYEEWELEKKDVAQSWENKGDIVIGNDVWIGYDAVILAGVTVGDGAVIGARAVVTKNVPPYTIVGGVPARPIRKRFSDDTIGRLLRLKWWDWSADKIKEHLPAIKSGCIDALESGPGESEL</sequence>
<reference evidence="6" key="1">
    <citation type="journal article" date="2021" name="PeerJ">
        <title>Extensive microbial diversity within the chicken gut microbiome revealed by metagenomics and culture.</title>
        <authorList>
            <person name="Gilroy R."/>
            <person name="Ravi A."/>
            <person name="Getino M."/>
            <person name="Pursley I."/>
            <person name="Horton D.L."/>
            <person name="Alikhan N.F."/>
            <person name="Baker D."/>
            <person name="Gharbi K."/>
            <person name="Hall N."/>
            <person name="Watson M."/>
            <person name="Adriaenssens E.M."/>
            <person name="Foster-Nyarko E."/>
            <person name="Jarju S."/>
            <person name="Secka A."/>
            <person name="Antonio M."/>
            <person name="Oren A."/>
            <person name="Chaudhuri R.R."/>
            <person name="La Ragione R."/>
            <person name="Hildebrand F."/>
            <person name="Pallen M.J."/>
        </authorList>
    </citation>
    <scope>NUCLEOTIDE SEQUENCE</scope>
    <source>
        <strain evidence="6">ChiBcec2-3848</strain>
    </source>
</reference>
<comment type="similarity">
    <text evidence="1">Belongs to the transferase hexapeptide repeat family.</text>
</comment>
<dbReference type="InterPro" id="IPR018357">
    <property type="entry name" value="Hexapep_transf_CS"/>
</dbReference>
<keyword evidence="4" id="KW-0046">Antibiotic resistance</keyword>
<dbReference type="Gene3D" id="2.160.10.10">
    <property type="entry name" value="Hexapeptide repeat proteins"/>
    <property type="match status" value="1"/>
</dbReference>
<dbReference type="SUPFAM" id="SSF51161">
    <property type="entry name" value="Trimeric LpxA-like enzymes"/>
    <property type="match status" value="1"/>
</dbReference>
<reference evidence="6" key="2">
    <citation type="submission" date="2021-04" db="EMBL/GenBank/DDBJ databases">
        <authorList>
            <person name="Gilroy R."/>
        </authorList>
    </citation>
    <scope>NUCLEOTIDE SEQUENCE</scope>
    <source>
        <strain evidence="6">ChiBcec2-3848</strain>
    </source>
</reference>
<name>A0A9D2TD22_9FIRM</name>
<dbReference type="PANTHER" id="PTHR43300">
    <property type="entry name" value="ACETYLTRANSFERASE"/>
    <property type="match status" value="1"/>
</dbReference>
<keyword evidence="5" id="KW-0012">Acyltransferase</keyword>
<evidence type="ECO:0000256" key="1">
    <source>
        <dbReference type="ARBA" id="ARBA00007274"/>
    </source>
</evidence>
<dbReference type="PROSITE" id="PS00101">
    <property type="entry name" value="HEXAPEP_TRANSFERASES"/>
    <property type="match status" value="1"/>
</dbReference>
<protein>
    <submittedName>
        <fullName evidence="6">CatB-related O-acetyltransferase</fullName>
    </submittedName>
</protein>
<keyword evidence="2" id="KW-0808">Transferase</keyword>
<dbReference type="InterPro" id="IPR001451">
    <property type="entry name" value="Hexapep"/>
</dbReference>
<evidence type="ECO:0000313" key="7">
    <source>
        <dbReference type="Proteomes" id="UP000823886"/>
    </source>
</evidence>
<dbReference type="FunFam" id="2.160.10.10:FF:000037">
    <property type="entry name" value="Streptogramin A acetyltransferase"/>
    <property type="match status" value="1"/>
</dbReference>
<evidence type="ECO:0000256" key="3">
    <source>
        <dbReference type="ARBA" id="ARBA00022737"/>
    </source>
</evidence>
<comment type="caution">
    <text evidence="6">The sequence shown here is derived from an EMBL/GenBank/DDBJ whole genome shotgun (WGS) entry which is preliminary data.</text>
</comment>
<dbReference type="Proteomes" id="UP000823886">
    <property type="component" value="Unassembled WGS sequence"/>
</dbReference>
<evidence type="ECO:0000256" key="2">
    <source>
        <dbReference type="ARBA" id="ARBA00022679"/>
    </source>
</evidence>
<dbReference type="GO" id="GO:0016746">
    <property type="term" value="F:acyltransferase activity"/>
    <property type="evidence" value="ECO:0007669"/>
    <property type="project" value="UniProtKB-KW"/>
</dbReference>
<dbReference type="AlphaFoldDB" id="A0A9D2TD22"/>
<keyword evidence="3" id="KW-0677">Repeat</keyword>
<accession>A0A9D2TD22</accession>
<dbReference type="CDD" id="cd03349">
    <property type="entry name" value="LbH_XAT"/>
    <property type="match status" value="1"/>
</dbReference>
<evidence type="ECO:0000256" key="5">
    <source>
        <dbReference type="ARBA" id="ARBA00023315"/>
    </source>
</evidence>
<dbReference type="Pfam" id="PF00132">
    <property type="entry name" value="Hexapep"/>
    <property type="match status" value="1"/>
</dbReference>
<dbReference type="InterPro" id="IPR050179">
    <property type="entry name" value="Trans_hexapeptide_repeat"/>
</dbReference>
<dbReference type="InterPro" id="IPR011004">
    <property type="entry name" value="Trimer_LpxA-like_sf"/>
</dbReference>
<dbReference type="EMBL" id="DWVZ01000153">
    <property type="protein sequence ID" value="HJC64273.1"/>
    <property type="molecule type" value="Genomic_DNA"/>
</dbReference>
<organism evidence="6 7">
    <name type="scientific">Candidatus Blautia merdavium</name>
    <dbReference type="NCBI Taxonomy" id="2838494"/>
    <lineage>
        <taxon>Bacteria</taxon>
        <taxon>Bacillati</taxon>
        <taxon>Bacillota</taxon>
        <taxon>Clostridia</taxon>
        <taxon>Lachnospirales</taxon>
        <taxon>Lachnospiraceae</taxon>
        <taxon>Blautia</taxon>
    </lineage>
</organism>
<evidence type="ECO:0000256" key="4">
    <source>
        <dbReference type="ARBA" id="ARBA00023251"/>
    </source>
</evidence>
<gene>
    <name evidence="6" type="ORF">H9753_11745</name>
</gene>
<evidence type="ECO:0000313" key="6">
    <source>
        <dbReference type="EMBL" id="HJC64273.1"/>
    </source>
</evidence>
<dbReference type="PANTHER" id="PTHR43300:SF11">
    <property type="entry name" value="ACETYLTRANSFERASE RV3034C-RELATED"/>
    <property type="match status" value="1"/>
</dbReference>
<dbReference type="GO" id="GO:0046677">
    <property type="term" value="P:response to antibiotic"/>
    <property type="evidence" value="ECO:0007669"/>
    <property type="project" value="UniProtKB-KW"/>
</dbReference>
<proteinExistence type="inferred from homology"/>